<name>A0A3S7GZL0_STAHO</name>
<gene>
    <name evidence="3" type="ORF">AZE34_07530</name>
    <name evidence="4" type="ORF">J7T32_002510</name>
</gene>
<dbReference type="SUPFAM" id="SSF53800">
    <property type="entry name" value="Chelatase"/>
    <property type="match status" value="1"/>
</dbReference>
<dbReference type="InterPro" id="IPR002762">
    <property type="entry name" value="CbiX-like"/>
</dbReference>
<dbReference type="Gene3D" id="3.40.50.1400">
    <property type="match status" value="2"/>
</dbReference>
<keyword evidence="1" id="KW-0479">Metal-binding</keyword>
<dbReference type="CDD" id="cd03416">
    <property type="entry name" value="CbiX_SirB_N"/>
    <property type="match status" value="1"/>
</dbReference>
<reference evidence="4 5" key="2">
    <citation type="submission" date="2022-06" db="EMBL/GenBank/DDBJ databases">
        <title>Staphylococcus hominis ShoR14 genome sequence.</title>
        <authorList>
            <person name="Yeo C.C."/>
            <person name="Chew C.H."/>
            <person name="Che Hamzah A.M."/>
            <person name="Al-Trad E.I."/>
        </authorList>
    </citation>
    <scope>NUCLEOTIDE SEQUENCE [LARGE SCALE GENOMIC DNA]</scope>
    <source>
        <strain evidence="4 5">ShoR14</strain>
    </source>
</reference>
<dbReference type="Pfam" id="PF01903">
    <property type="entry name" value="CbiX"/>
    <property type="match status" value="1"/>
</dbReference>
<dbReference type="Proteomes" id="UP000665944">
    <property type="component" value="Unassembled WGS sequence"/>
</dbReference>
<keyword evidence="2" id="KW-0456">Lyase</keyword>
<evidence type="ECO:0000313" key="5">
    <source>
        <dbReference type="Proteomes" id="UP000665944"/>
    </source>
</evidence>
<dbReference type="GO" id="GO:0016829">
    <property type="term" value="F:lyase activity"/>
    <property type="evidence" value="ECO:0007669"/>
    <property type="project" value="UniProtKB-KW"/>
</dbReference>
<reference evidence="3" key="1">
    <citation type="submission" date="2016-02" db="EMBL/GenBank/DDBJ databases">
        <title>Genomic sequence of a clinical Staphylococcus hominis isolate.</title>
        <authorList>
            <person name="McClure J.M."/>
            <person name="Zhang K."/>
        </authorList>
    </citation>
    <scope>NUCLEOTIDE SEQUENCE</scope>
    <source>
        <strain evidence="3">C34847</strain>
    </source>
</reference>
<dbReference type="PANTHER" id="PTHR33542:SF3">
    <property type="entry name" value="SIROHYDROCHLORIN FERROCHELATASE, CHLOROPLASTIC"/>
    <property type="match status" value="1"/>
</dbReference>
<sequence length="237" mass="27200">MVANILVAHGMRKGDQNKALGEFIDSLLQDETYAYELAFIESEEKSVEHTIINLIEKGETQFKVVPLLIFSAMHYIVDIPEMLRNIKQAHPNITYEISAPLGTHPYMVDLVEQRINDVDMNKESDVAVVLIAHGSFSYTKAHDELKELSTKLKQDKPIYCRTLYGDITFKNDLDQLSRQYHHLIVVPMFLYDGRLVNKVKGLISEMDIANELHMTPSINFDPILKSIIRERLKELTV</sequence>
<keyword evidence="5" id="KW-1185">Reference proteome</keyword>
<dbReference type="PANTHER" id="PTHR33542">
    <property type="entry name" value="SIROHYDROCHLORIN FERROCHELATASE, CHLOROPLASTIC"/>
    <property type="match status" value="1"/>
</dbReference>
<evidence type="ECO:0000313" key="4">
    <source>
        <dbReference type="EMBL" id="MCM5671639.1"/>
    </source>
</evidence>
<dbReference type="EMBL" id="JAGHKT020000002">
    <property type="protein sequence ID" value="MCM5671639.1"/>
    <property type="molecule type" value="Genomic_DNA"/>
</dbReference>
<dbReference type="GO" id="GO:0046872">
    <property type="term" value="F:metal ion binding"/>
    <property type="evidence" value="ECO:0007669"/>
    <property type="project" value="UniProtKB-KW"/>
</dbReference>
<dbReference type="InterPro" id="IPR050963">
    <property type="entry name" value="Sirohydro_Cobaltochel/CbiX"/>
</dbReference>
<evidence type="ECO:0000256" key="2">
    <source>
        <dbReference type="ARBA" id="ARBA00023239"/>
    </source>
</evidence>
<protein>
    <submittedName>
        <fullName evidence="3">Cobalamin biosynthesis protein CbiX</fullName>
    </submittedName>
    <submittedName>
        <fullName evidence="4">Sirohydrochlorin chelatase</fullName>
    </submittedName>
</protein>
<dbReference type="EMBL" id="CP014567">
    <property type="protein sequence ID" value="AVI06616.1"/>
    <property type="molecule type" value="Genomic_DNA"/>
</dbReference>
<evidence type="ECO:0000313" key="3">
    <source>
        <dbReference type="EMBL" id="AVI06616.1"/>
    </source>
</evidence>
<dbReference type="RefSeq" id="WP_017174963.1">
    <property type="nucleotide sequence ID" value="NZ_CAXOIK010000003.1"/>
</dbReference>
<accession>A0A3S7GZL0</accession>
<evidence type="ECO:0000256" key="1">
    <source>
        <dbReference type="ARBA" id="ARBA00022723"/>
    </source>
</evidence>
<dbReference type="AlphaFoldDB" id="A0A3S7GZL0"/>
<organism evidence="3">
    <name type="scientific">Staphylococcus hominis</name>
    <dbReference type="NCBI Taxonomy" id="1290"/>
    <lineage>
        <taxon>Bacteria</taxon>
        <taxon>Bacillati</taxon>
        <taxon>Bacillota</taxon>
        <taxon>Bacilli</taxon>
        <taxon>Bacillales</taxon>
        <taxon>Staphylococcaceae</taxon>
        <taxon>Staphylococcus</taxon>
    </lineage>
</organism>
<proteinExistence type="predicted"/>